<organism evidence="1 2">
    <name type="scientific">Salmonella phage LPSE1</name>
    <dbReference type="NCBI Taxonomy" id="1929963"/>
    <lineage>
        <taxon>Viruses</taxon>
        <taxon>Duplodnaviria</taxon>
        <taxon>Heunggongvirae</taxon>
        <taxon>Uroviricota</taxon>
        <taxon>Caudoviricetes</taxon>
        <taxon>Sarkviridae</taxon>
        <taxon>Guernseyvirinae</taxon>
        <taxon>Jerseyvirus</taxon>
        <taxon>Jerseyvirus LPSE1</taxon>
    </lineage>
</organism>
<evidence type="ECO:0000313" key="2">
    <source>
        <dbReference type="Proteomes" id="UP000223589"/>
    </source>
</evidence>
<dbReference type="EMBL" id="KY379853">
    <property type="protein sequence ID" value="APU02989.1"/>
    <property type="molecule type" value="Genomic_DNA"/>
</dbReference>
<gene>
    <name evidence="1" type="ORF">LPSE_00029</name>
</gene>
<reference evidence="1 2" key="1">
    <citation type="submission" date="2016-12" db="EMBL/GenBank/DDBJ databases">
        <title>Complete Genome Sequence of Salmonella enterica Serovar Enteritidis Bacteriophage LPSE1, Isolated in China.</title>
        <authorList>
            <person name="Huang C."/>
            <person name="Dong X."/>
            <person name="Shi J."/>
            <person name="Li Z."/>
            <person name="Chen D."/>
            <person name="Li J."/>
            <person name="Wang X."/>
        </authorList>
    </citation>
    <scope>NUCLEOTIDE SEQUENCE [LARGE SCALE GENOMIC DNA]</scope>
</reference>
<evidence type="ECO:0000313" key="1">
    <source>
        <dbReference type="EMBL" id="APU02989.1"/>
    </source>
</evidence>
<proteinExistence type="predicted"/>
<name>A0A1L7DRT1_9CAUD</name>
<sequence length="118" mass="13600">MTNNEYEKMMVEAANGRFKIEAVDAQIEAHQAVPDYLNGHRRELITSIPKLIETHGTLADTCRETGLNEMTLSKYRHDTKCEQHVIYNNRLMTHTKTSPVIYTKRGVSRNDRKKPEGL</sequence>
<accession>A0A1L7DRT1</accession>
<protein>
    <submittedName>
        <fullName evidence="1">Putative NinH-like protein</fullName>
    </submittedName>
</protein>
<keyword evidence="2" id="KW-1185">Reference proteome</keyword>
<dbReference type="Proteomes" id="UP000223589">
    <property type="component" value="Segment"/>
</dbReference>